<evidence type="ECO:0000256" key="2">
    <source>
        <dbReference type="SAM" id="MobiDB-lite"/>
    </source>
</evidence>
<evidence type="ECO:0000313" key="3">
    <source>
        <dbReference type="EMBL" id="KAJ4463056.1"/>
    </source>
</evidence>
<dbReference type="InterPro" id="IPR038911">
    <property type="entry name" value="SCLT1"/>
</dbReference>
<keyword evidence="1" id="KW-0175">Coiled coil</keyword>
<feature type="compositionally biased region" description="Pro residues" evidence="2">
    <location>
        <begin position="26"/>
        <end position="38"/>
    </location>
</feature>
<gene>
    <name evidence="3" type="ORF">PAPYR_306</name>
</gene>
<dbReference type="Gene3D" id="1.10.287.1490">
    <property type="match status" value="1"/>
</dbReference>
<keyword evidence="4" id="KW-1185">Reference proteome</keyword>
<sequence>MHAAPPFPPQKEAMLTPSHRTQLPSIPMPPPDQPPPTMKYPDLQKTNKFLEDKVARLSAELIRYQGLMKTGVDPSISAGAQPPIIPPWETDGSQSPLFVAYDQRIAELEQQLNQSKEESDRFKERCDQLFSDNKRLYGDLKGALATLENQRKTALQAVGSACTQEEYEELHQRVELVTAENDILCEQVRVLQTELGATRGRLAEQEKIAQRCTGQAAKADRAASHAEHQVAALEGRLKKAHKRLAQRDEASLIPPIHLTPPHGGQLRTLTAERAALGAAFEDAKRQVEQDVGAVDAQRRAAEERLARTQAELGRTRDALHAQDIRVDEANSSLRKCAAERDELRARLTQAEADLEQLQQEHGALVGSLATIEKRIAEADEREVRSADLCRQSAEMVQEATAHKEQAAVRARQADEHAARLDALLQQKTAEEQQQRAVLVQSLEAQCQRKVAAAKARAEKAEQDLAQAAAKLEQAEADRQALMDRIREAEGGRRRAPVDEVVDRLNEELATAKSELALARTEADRARKEAAAQAEGAKGLAGRLERRAGEADQRLAATEQLLREEKRVRQGLQAELQQQQRRAEDALGQLTQWQQEQAKQAADLRAAYEEQLRTLREQLGVALEAQDREVTDVNELFASQEALLEQMKSQSKSAMERVVWRLRDENKRLASEAERRRVQVGQALRERDSMRQIAEQERGRAETALQQVASLVAERHNRAMDAVPTPASS</sequence>
<evidence type="ECO:0000313" key="4">
    <source>
        <dbReference type="Proteomes" id="UP001141327"/>
    </source>
</evidence>
<feature type="region of interest" description="Disordered" evidence="2">
    <location>
        <begin position="1"/>
        <end position="42"/>
    </location>
</feature>
<feature type="region of interest" description="Disordered" evidence="2">
    <location>
        <begin position="526"/>
        <end position="548"/>
    </location>
</feature>
<evidence type="ECO:0000256" key="1">
    <source>
        <dbReference type="SAM" id="Coils"/>
    </source>
</evidence>
<comment type="caution">
    <text evidence="3">The sequence shown here is derived from an EMBL/GenBank/DDBJ whole genome shotgun (WGS) entry which is preliminary data.</text>
</comment>
<feature type="compositionally biased region" description="Low complexity" evidence="2">
    <location>
        <begin position="530"/>
        <end position="541"/>
    </location>
</feature>
<feature type="coiled-coil region" evidence="1">
    <location>
        <begin position="98"/>
        <end position="125"/>
    </location>
</feature>
<proteinExistence type="predicted"/>
<dbReference type="Proteomes" id="UP001141327">
    <property type="component" value="Unassembled WGS sequence"/>
</dbReference>
<protein>
    <submittedName>
        <fullName evidence="3">Uncharacterized protein</fullName>
    </submittedName>
</protein>
<dbReference type="EMBL" id="JAPMOS010000001">
    <property type="protein sequence ID" value="KAJ4463056.1"/>
    <property type="molecule type" value="Genomic_DNA"/>
</dbReference>
<dbReference type="PANTHER" id="PTHR35970:SF1">
    <property type="entry name" value="SODIUM CHANNEL AND CLATHRIN LINKER 1"/>
    <property type="match status" value="1"/>
</dbReference>
<feature type="coiled-coil region" evidence="1">
    <location>
        <begin position="223"/>
        <end position="367"/>
    </location>
</feature>
<organism evidence="3 4">
    <name type="scientific">Paratrimastix pyriformis</name>
    <dbReference type="NCBI Taxonomy" id="342808"/>
    <lineage>
        <taxon>Eukaryota</taxon>
        <taxon>Metamonada</taxon>
        <taxon>Preaxostyla</taxon>
        <taxon>Paratrimastigidae</taxon>
        <taxon>Paratrimastix</taxon>
    </lineage>
</organism>
<reference evidence="3" key="1">
    <citation type="journal article" date="2022" name="bioRxiv">
        <title>Genomics of Preaxostyla Flagellates Illuminates Evolutionary Transitions and the Path Towards Mitochondrial Loss.</title>
        <authorList>
            <person name="Novak L.V.F."/>
            <person name="Treitli S.C."/>
            <person name="Pyrih J."/>
            <person name="Halakuc P."/>
            <person name="Pipaliya S.V."/>
            <person name="Vacek V."/>
            <person name="Brzon O."/>
            <person name="Soukal P."/>
            <person name="Eme L."/>
            <person name="Dacks J.B."/>
            <person name="Karnkowska A."/>
            <person name="Elias M."/>
            <person name="Hampl V."/>
        </authorList>
    </citation>
    <scope>NUCLEOTIDE SEQUENCE</scope>
    <source>
        <strain evidence="3">RCP-MX</strain>
    </source>
</reference>
<dbReference type="PANTHER" id="PTHR35970">
    <property type="entry name" value="SODIUM CHANNEL AND CLATHRIN LINKER 1"/>
    <property type="match status" value="1"/>
</dbReference>
<name>A0ABQ8UX58_9EUKA</name>
<accession>A0ABQ8UX58</accession>